<dbReference type="PANTHER" id="PTHR10655:SF17">
    <property type="entry name" value="LYSOPHOSPHOLIPASE-LIKE PROTEIN 1"/>
    <property type="match status" value="1"/>
</dbReference>
<gene>
    <name evidence="5" type="ORF">BGL_2c03540</name>
</gene>
<protein>
    <submittedName>
        <fullName evidence="5">Putative phospholipase/carboxylesterase</fullName>
    </submittedName>
</protein>
<dbReference type="GO" id="GO:0016787">
    <property type="term" value="F:hydrolase activity"/>
    <property type="evidence" value="ECO:0007669"/>
    <property type="project" value="UniProtKB-KW"/>
</dbReference>
<dbReference type="Proteomes" id="UP000031838">
    <property type="component" value="Chromosome 2"/>
</dbReference>
<feature type="region of interest" description="Disordered" evidence="3">
    <location>
        <begin position="1"/>
        <end position="20"/>
    </location>
</feature>
<evidence type="ECO:0000256" key="1">
    <source>
        <dbReference type="ARBA" id="ARBA00006499"/>
    </source>
</evidence>
<organism evidence="5 6">
    <name type="scientific">Burkholderia plantarii</name>
    <dbReference type="NCBI Taxonomy" id="41899"/>
    <lineage>
        <taxon>Bacteria</taxon>
        <taxon>Pseudomonadati</taxon>
        <taxon>Pseudomonadota</taxon>
        <taxon>Betaproteobacteria</taxon>
        <taxon>Burkholderiales</taxon>
        <taxon>Burkholderiaceae</taxon>
        <taxon>Burkholderia</taxon>
    </lineage>
</organism>
<evidence type="ECO:0000313" key="5">
    <source>
        <dbReference type="EMBL" id="AJK48450.1"/>
    </source>
</evidence>
<feature type="domain" description="Phospholipase/carboxylesterase/thioesterase" evidence="4">
    <location>
        <begin position="24"/>
        <end position="212"/>
    </location>
</feature>
<dbReference type="InterPro" id="IPR003140">
    <property type="entry name" value="PLipase/COase/thioEstase"/>
</dbReference>
<evidence type="ECO:0000256" key="2">
    <source>
        <dbReference type="ARBA" id="ARBA00022801"/>
    </source>
</evidence>
<dbReference type="Gene3D" id="3.40.50.1820">
    <property type="entry name" value="alpha/beta hydrolase"/>
    <property type="match status" value="1"/>
</dbReference>
<evidence type="ECO:0000256" key="3">
    <source>
        <dbReference type="SAM" id="MobiDB-lite"/>
    </source>
</evidence>
<evidence type="ECO:0000313" key="6">
    <source>
        <dbReference type="Proteomes" id="UP000031838"/>
    </source>
</evidence>
<dbReference type="SUPFAM" id="SSF53474">
    <property type="entry name" value="alpha/beta-Hydrolases"/>
    <property type="match status" value="1"/>
</dbReference>
<keyword evidence="6" id="KW-1185">Reference proteome</keyword>
<name>A0A0B6S566_BURPL</name>
<dbReference type="PANTHER" id="PTHR10655">
    <property type="entry name" value="LYSOPHOSPHOLIPASE-RELATED"/>
    <property type="match status" value="1"/>
</dbReference>
<dbReference type="RefSeq" id="WP_042627089.1">
    <property type="nucleotide sequence ID" value="NZ_CP002581.1"/>
</dbReference>
<proteinExistence type="inferred from homology"/>
<evidence type="ECO:0000259" key="4">
    <source>
        <dbReference type="Pfam" id="PF02230"/>
    </source>
</evidence>
<dbReference type="EMBL" id="CP002581">
    <property type="protein sequence ID" value="AJK48450.1"/>
    <property type="molecule type" value="Genomic_DNA"/>
</dbReference>
<sequence>MTPDLIQEPSSTLAYRPRPAHGTPRARLLLLHGVGGNETNLLSLAEALDPRLELGFVRGPLTLGPGQYAWFPVQFGPNGPSIDAARADASRLALIALIRALHAADGAAPLPTLIGGFSQGGIMSASVGLSSPADVRGFAILSGRILPEIDVHLAPREALATLDAFIAHGDYDDKLPVSWAERADAKLTGLGVPHDSRRYPVGHQLSEAIVGDFAAWVARRAGLD</sequence>
<dbReference type="InterPro" id="IPR050565">
    <property type="entry name" value="LYPA1-2/EST-like"/>
</dbReference>
<dbReference type="Pfam" id="PF02230">
    <property type="entry name" value="Abhydrolase_2"/>
    <property type="match status" value="1"/>
</dbReference>
<dbReference type="AlphaFoldDB" id="A0A0B6S566"/>
<reference evidence="6" key="1">
    <citation type="submission" date="2011-03" db="EMBL/GenBank/DDBJ databases">
        <authorList>
            <person name="Voget S."/>
            <person name="Streit W.R."/>
            <person name="Jaeger K.E."/>
            <person name="Daniel R."/>
        </authorList>
    </citation>
    <scope>NUCLEOTIDE SEQUENCE [LARGE SCALE GENOMIC DNA]</scope>
    <source>
        <strain evidence="6">PG1</strain>
    </source>
</reference>
<dbReference type="InterPro" id="IPR029058">
    <property type="entry name" value="AB_hydrolase_fold"/>
</dbReference>
<comment type="similarity">
    <text evidence="1">Belongs to the AB hydrolase superfamily. AB hydrolase 2 family.</text>
</comment>
<accession>A0A0B6S566</accession>
<dbReference type="HOGENOM" id="CLU_049413_5_3_4"/>
<dbReference type="KEGG" id="bgp:BGL_2c03540"/>
<reference evidence="5 6" key="2">
    <citation type="journal article" date="2016" name="Appl. Microbiol. Biotechnol.">
        <title>Mutations improving production and secretion of extracellular lipase by Burkholderia glumae PG1.</title>
        <authorList>
            <person name="Knapp A."/>
            <person name="Voget S."/>
            <person name="Gao R."/>
            <person name="Zaburannyi N."/>
            <person name="Krysciak D."/>
            <person name="Breuer M."/>
            <person name="Hauer B."/>
            <person name="Streit W.R."/>
            <person name="Muller R."/>
            <person name="Daniel R."/>
            <person name="Jaeger K.E."/>
        </authorList>
    </citation>
    <scope>NUCLEOTIDE SEQUENCE [LARGE SCALE GENOMIC DNA]</scope>
    <source>
        <strain evidence="5 6">PG1</strain>
    </source>
</reference>
<keyword evidence="2" id="KW-0378">Hydrolase</keyword>